<sequence length="35" mass="4042">MVYKNDLCFGLDNGKSNRFLLNAALILQLKMKLKK</sequence>
<evidence type="ECO:0000313" key="1">
    <source>
        <dbReference type="EMBL" id="REG94516.1"/>
    </source>
</evidence>
<dbReference type="EMBL" id="QUNF01000001">
    <property type="protein sequence ID" value="REG94516.1"/>
    <property type="molecule type" value="Genomic_DNA"/>
</dbReference>
<proteinExistence type="predicted"/>
<name>A0A3E0EBX3_9BACT</name>
<comment type="caution">
    <text evidence="1">The sequence shown here is derived from an EMBL/GenBank/DDBJ whole genome shotgun (WGS) entry which is preliminary data.</text>
</comment>
<protein>
    <submittedName>
        <fullName evidence="1">Uncharacterized protein</fullName>
    </submittedName>
</protein>
<dbReference type="Proteomes" id="UP000256405">
    <property type="component" value="Unassembled WGS sequence"/>
</dbReference>
<reference evidence="1 2" key="1">
    <citation type="submission" date="2018-08" db="EMBL/GenBank/DDBJ databases">
        <title>Genomic Encyclopedia of Archaeal and Bacterial Type Strains, Phase II (KMG-II): from individual species to whole genera.</title>
        <authorList>
            <person name="Goeker M."/>
        </authorList>
    </citation>
    <scope>NUCLEOTIDE SEQUENCE [LARGE SCALE GENOMIC DNA]</scope>
    <source>
        <strain evidence="1 2">DSM 15986</strain>
    </source>
</reference>
<organism evidence="1 2">
    <name type="scientific">Algoriphagus antarcticus</name>
    <dbReference type="NCBI Taxonomy" id="238540"/>
    <lineage>
        <taxon>Bacteria</taxon>
        <taxon>Pseudomonadati</taxon>
        <taxon>Bacteroidota</taxon>
        <taxon>Cytophagia</taxon>
        <taxon>Cytophagales</taxon>
        <taxon>Cyclobacteriaceae</taxon>
        <taxon>Algoriphagus</taxon>
    </lineage>
</organism>
<gene>
    <name evidence="1" type="ORF">C8N25_101346</name>
</gene>
<accession>A0A3E0EBX3</accession>
<evidence type="ECO:0000313" key="2">
    <source>
        <dbReference type="Proteomes" id="UP000256405"/>
    </source>
</evidence>
<dbReference type="AlphaFoldDB" id="A0A3E0EBX3"/>
<keyword evidence="2" id="KW-1185">Reference proteome</keyword>